<dbReference type="EMBL" id="CADEPM010000012">
    <property type="protein sequence ID" value="CAB3411077.1"/>
    <property type="molecule type" value="Genomic_DNA"/>
</dbReference>
<keyword evidence="3 5" id="KW-1133">Transmembrane helix</keyword>
<comment type="subcellular location">
    <subcellularLocation>
        <location evidence="1">Membrane</location>
    </subcellularLocation>
</comment>
<evidence type="ECO:0000256" key="5">
    <source>
        <dbReference type="SAM" id="Phobius"/>
    </source>
</evidence>
<evidence type="ECO:0000256" key="4">
    <source>
        <dbReference type="ARBA" id="ARBA00023136"/>
    </source>
</evidence>
<dbReference type="PANTHER" id="PTHR22718:SF25">
    <property type="entry name" value="G-PROTEIN COUPLED RECEPTORS FAMILY 1 PROFILE DOMAIN-CONTAINING PROTEIN"/>
    <property type="match status" value="1"/>
</dbReference>
<keyword evidence="2 5" id="KW-0812">Transmembrane</keyword>
<sequence>MSSIGELNLENYDSTLVTICTVIYISIVGFGAITVSLFIAVLIKGHSLFKEFPFFTIVWHLTIVNGISVILQITCVVPSMFFDYNDEDKWAKWYSLGISVVNLTETATSTLVFLIALNRFSVFVFRPLAWAFTRDHIKYPLLIGWVFILIVSYLRLFQMTAVTKFIRKTFEFHDVFLVNEGPIFLFVVSSSYVIPAAIFLMYIIIYMFLQKKRASLSTLSDDNNNSNNDKSLLLQGFLLAISIMIWRTLFTLTPRVRATGWVKYMMVLLKALSSVLNNILNPILFFTTNQTVRKVLKNLLTCQSMEPKVLSESEAGQSVSRQRFRIKNPIQKIKMKKNTVVVEPIVILSNMDQLPKVDN</sequence>
<feature type="transmembrane region" description="Helical" evidence="5">
    <location>
        <begin position="183"/>
        <end position="209"/>
    </location>
</feature>
<keyword evidence="8" id="KW-1185">Reference proteome</keyword>
<dbReference type="Proteomes" id="UP000494206">
    <property type="component" value="Unassembled WGS sequence"/>
</dbReference>
<dbReference type="SUPFAM" id="SSF81321">
    <property type="entry name" value="Family A G protein-coupled receptor-like"/>
    <property type="match status" value="1"/>
</dbReference>
<name>A0A8S1FB10_9PELO</name>
<keyword evidence="4 5" id="KW-0472">Membrane</keyword>
<dbReference type="PANTHER" id="PTHR22718">
    <property type="entry name" value="SERPENTINE RECEPTOR, CLASS X"/>
    <property type="match status" value="1"/>
</dbReference>
<feature type="transmembrane region" description="Helical" evidence="5">
    <location>
        <begin position="16"/>
        <end position="42"/>
    </location>
</feature>
<evidence type="ECO:0000313" key="7">
    <source>
        <dbReference type="EMBL" id="CAB3411077.1"/>
    </source>
</evidence>
<feature type="transmembrane region" description="Helical" evidence="5">
    <location>
        <begin position="54"/>
        <end position="81"/>
    </location>
</feature>
<dbReference type="PROSITE" id="PS50262">
    <property type="entry name" value="G_PROTEIN_RECEP_F1_2"/>
    <property type="match status" value="1"/>
</dbReference>
<evidence type="ECO:0000259" key="6">
    <source>
        <dbReference type="PROSITE" id="PS50262"/>
    </source>
</evidence>
<evidence type="ECO:0000256" key="2">
    <source>
        <dbReference type="ARBA" id="ARBA00022692"/>
    </source>
</evidence>
<feature type="transmembrane region" description="Helical" evidence="5">
    <location>
        <begin position="230"/>
        <end position="249"/>
    </location>
</feature>
<dbReference type="Gene3D" id="1.20.1070.10">
    <property type="entry name" value="Rhodopsin 7-helix transmembrane proteins"/>
    <property type="match status" value="1"/>
</dbReference>
<dbReference type="OrthoDB" id="5868068at2759"/>
<dbReference type="GO" id="GO:0016020">
    <property type="term" value="C:membrane"/>
    <property type="evidence" value="ECO:0007669"/>
    <property type="project" value="UniProtKB-SubCell"/>
</dbReference>
<dbReference type="AlphaFoldDB" id="A0A8S1FB10"/>
<dbReference type="InterPro" id="IPR017452">
    <property type="entry name" value="GPCR_Rhodpsn_7TM"/>
</dbReference>
<accession>A0A8S1FB10</accession>
<organism evidence="7 8">
    <name type="scientific">Caenorhabditis bovis</name>
    <dbReference type="NCBI Taxonomy" id="2654633"/>
    <lineage>
        <taxon>Eukaryota</taxon>
        <taxon>Metazoa</taxon>
        <taxon>Ecdysozoa</taxon>
        <taxon>Nematoda</taxon>
        <taxon>Chromadorea</taxon>
        <taxon>Rhabditida</taxon>
        <taxon>Rhabditina</taxon>
        <taxon>Rhabditomorpha</taxon>
        <taxon>Rhabditoidea</taxon>
        <taxon>Rhabditidae</taxon>
        <taxon>Peloderinae</taxon>
        <taxon>Caenorhabditis</taxon>
    </lineage>
</organism>
<evidence type="ECO:0000256" key="3">
    <source>
        <dbReference type="ARBA" id="ARBA00022989"/>
    </source>
</evidence>
<gene>
    <name evidence="7" type="ORF">CBOVIS_LOCUS12507</name>
</gene>
<feature type="transmembrane region" description="Helical" evidence="5">
    <location>
        <begin position="93"/>
        <end position="118"/>
    </location>
</feature>
<proteinExistence type="predicted"/>
<comment type="caution">
    <text evidence="7">The sequence shown here is derived from an EMBL/GenBank/DDBJ whole genome shotgun (WGS) entry which is preliminary data.</text>
</comment>
<protein>
    <recommendedName>
        <fullName evidence="6">G-protein coupled receptors family 1 profile domain-containing protein</fullName>
    </recommendedName>
</protein>
<reference evidence="7 8" key="1">
    <citation type="submission" date="2020-04" db="EMBL/GenBank/DDBJ databases">
        <authorList>
            <person name="Laetsch R D."/>
            <person name="Stevens L."/>
            <person name="Kumar S."/>
            <person name="Blaxter L. M."/>
        </authorList>
    </citation>
    <scope>NUCLEOTIDE SEQUENCE [LARGE SCALE GENOMIC DNA]</scope>
</reference>
<evidence type="ECO:0000256" key="1">
    <source>
        <dbReference type="ARBA" id="ARBA00004370"/>
    </source>
</evidence>
<evidence type="ECO:0000313" key="8">
    <source>
        <dbReference type="Proteomes" id="UP000494206"/>
    </source>
</evidence>
<feature type="transmembrane region" description="Helical" evidence="5">
    <location>
        <begin position="261"/>
        <end position="287"/>
    </location>
</feature>
<feature type="domain" description="G-protein coupled receptors family 1 profile" evidence="6">
    <location>
        <begin position="34"/>
        <end position="285"/>
    </location>
</feature>
<feature type="transmembrane region" description="Helical" evidence="5">
    <location>
        <begin position="139"/>
        <end position="163"/>
    </location>
</feature>